<dbReference type="GO" id="GO:0033539">
    <property type="term" value="P:fatty acid beta-oxidation using acyl-CoA dehydrogenase"/>
    <property type="evidence" value="ECO:0007669"/>
    <property type="project" value="TreeGrafter"/>
</dbReference>
<dbReference type="FunFam" id="2.40.110.10:FF:000002">
    <property type="entry name" value="Acyl-CoA dehydrogenase fadE12"/>
    <property type="match status" value="1"/>
</dbReference>
<reference evidence="12 13" key="1">
    <citation type="submission" date="2017-03" db="EMBL/GenBank/DDBJ databases">
        <title>Genome sequence of Sphingomonas dokdonensis DSM 21029.</title>
        <authorList>
            <person name="Poehlein A."/>
            <person name="Wuebbeler J.H."/>
            <person name="Steinbuechel A."/>
            <person name="Daniel R."/>
        </authorList>
    </citation>
    <scope>NUCLEOTIDE SEQUENCE [LARGE SCALE GENOMIC DNA]</scope>
    <source>
        <strain evidence="12 13">DSM 21029</strain>
    </source>
</reference>
<dbReference type="OrthoDB" id="9780544at2"/>
<dbReference type="Pfam" id="PF02770">
    <property type="entry name" value="Acyl-CoA_dh_M"/>
    <property type="match status" value="1"/>
</dbReference>
<dbReference type="InterPro" id="IPR009075">
    <property type="entry name" value="AcylCo_DH/oxidase_C"/>
</dbReference>
<keyword evidence="6 7" id="KW-0560">Oxidoreductase</keyword>
<feature type="region of interest" description="Disordered" evidence="8">
    <location>
        <begin position="417"/>
        <end position="439"/>
    </location>
</feature>
<dbReference type="Pfam" id="PF02771">
    <property type="entry name" value="Acyl-CoA_dh_N"/>
    <property type="match status" value="1"/>
</dbReference>
<evidence type="ECO:0000259" key="10">
    <source>
        <dbReference type="Pfam" id="PF02770"/>
    </source>
</evidence>
<dbReference type="EMBL" id="NBBI01000001">
    <property type="protein sequence ID" value="OWK33741.1"/>
    <property type="molecule type" value="Genomic_DNA"/>
</dbReference>
<protein>
    <submittedName>
        <fullName evidence="12">(R)-benzylsuccinyl-CoA dehydrogenase</fullName>
        <ecNumber evidence="12">1.3.8.3</ecNumber>
    </submittedName>
</protein>
<dbReference type="InterPro" id="IPR009100">
    <property type="entry name" value="AcylCoA_DH/oxidase_NM_dom_sf"/>
</dbReference>
<dbReference type="InterPro" id="IPR036250">
    <property type="entry name" value="AcylCo_DH-like_C"/>
</dbReference>
<dbReference type="InterPro" id="IPR006091">
    <property type="entry name" value="Acyl-CoA_Oxase/DH_mid-dom"/>
</dbReference>
<accession>A0A245ZVH9</accession>
<gene>
    <name evidence="12" type="primary">bbsG_1</name>
    <name evidence="12" type="ORF">SPDO_06260</name>
</gene>
<dbReference type="EC" id="1.3.8.3" evidence="12"/>
<comment type="subunit">
    <text evidence="3">Homodimer.</text>
</comment>
<dbReference type="Gene3D" id="2.40.110.10">
    <property type="entry name" value="Butyryl-CoA Dehydrogenase, subunit A, domain 2"/>
    <property type="match status" value="1"/>
</dbReference>
<evidence type="ECO:0000313" key="12">
    <source>
        <dbReference type="EMBL" id="OWK33741.1"/>
    </source>
</evidence>
<evidence type="ECO:0000256" key="5">
    <source>
        <dbReference type="ARBA" id="ARBA00022827"/>
    </source>
</evidence>
<evidence type="ECO:0000256" key="1">
    <source>
        <dbReference type="ARBA" id="ARBA00001974"/>
    </source>
</evidence>
<dbReference type="GO" id="GO:0050660">
    <property type="term" value="F:flavin adenine dinucleotide binding"/>
    <property type="evidence" value="ECO:0007669"/>
    <property type="project" value="InterPro"/>
</dbReference>
<comment type="similarity">
    <text evidence="2 7">Belongs to the acyl-CoA dehydrogenase family.</text>
</comment>
<evidence type="ECO:0000256" key="2">
    <source>
        <dbReference type="ARBA" id="ARBA00009347"/>
    </source>
</evidence>
<dbReference type="Gene3D" id="1.10.540.10">
    <property type="entry name" value="Acyl-CoA dehydrogenase/oxidase, N-terminal domain"/>
    <property type="match status" value="1"/>
</dbReference>
<dbReference type="PANTHER" id="PTHR48083">
    <property type="entry name" value="MEDIUM-CHAIN SPECIFIC ACYL-COA DEHYDROGENASE, MITOCHONDRIAL-RELATED"/>
    <property type="match status" value="1"/>
</dbReference>
<dbReference type="Pfam" id="PF00441">
    <property type="entry name" value="Acyl-CoA_dh_1"/>
    <property type="match status" value="1"/>
</dbReference>
<dbReference type="InterPro" id="IPR013786">
    <property type="entry name" value="AcylCoA_DH/ox_N"/>
</dbReference>
<dbReference type="InterPro" id="IPR046373">
    <property type="entry name" value="Acyl-CoA_Oxase/DH_mid-dom_sf"/>
</dbReference>
<dbReference type="SUPFAM" id="SSF47203">
    <property type="entry name" value="Acyl-CoA dehydrogenase C-terminal domain-like"/>
    <property type="match status" value="1"/>
</dbReference>
<keyword evidence="5 7" id="KW-0274">FAD</keyword>
<evidence type="ECO:0000259" key="11">
    <source>
        <dbReference type="Pfam" id="PF02771"/>
    </source>
</evidence>
<dbReference type="InterPro" id="IPR050741">
    <property type="entry name" value="Acyl-CoA_dehydrogenase"/>
</dbReference>
<dbReference type="AlphaFoldDB" id="A0A245ZVH9"/>
<feature type="domain" description="Acyl-CoA dehydrogenase/oxidase C-terminal" evidence="9">
    <location>
        <begin position="256"/>
        <end position="405"/>
    </location>
</feature>
<evidence type="ECO:0000313" key="13">
    <source>
        <dbReference type="Proteomes" id="UP000197290"/>
    </source>
</evidence>
<dbReference type="GO" id="GO:0003995">
    <property type="term" value="F:acyl-CoA dehydrogenase activity"/>
    <property type="evidence" value="ECO:0007669"/>
    <property type="project" value="TreeGrafter"/>
</dbReference>
<dbReference type="InterPro" id="IPR037069">
    <property type="entry name" value="AcylCoA_DH/ox_N_sf"/>
</dbReference>
<evidence type="ECO:0000259" key="9">
    <source>
        <dbReference type="Pfam" id="PF00441"/>
    </source>
</evidence>
<organism evidence="12 13">
    <name type="scientific">Sphingomonas dokdonensis</name>
    <dbReference type="NCBI Taxonomy" id="344880"/>
    <lineage>
        <taxon>Bacteria</taxon>
        <taxon>Pseudomonadati</taxon>
        <taxon>Pseudomonadota</taxon>
        <taxon>Alphaproteobacteria</taxon>
        <taxon>Sphingomonadales</taxon>
        <taxon>Sphingomonadaceae</taxon>
        <taxon>Sphingomonas</taxon>
    </lineage>
</organism>
<evidence type="ECO:0000256" key="6">
    <source>
        <dbReference type="ARBA" id="ARBA00023002"/>
    </source>
</evidence>
<dbReference type="PANTHER" id="PTHR48083:SF13">
    <property type="entry name" value="ACYL-COA DEHYDROGENASE FAMILY MEMBER 11"/>
    <property type="match status" value="1"/>
</dbReference>
<comment type="caution">
    <text evidence="12">The sequence shown here is derived from an EMBL/GenBank/DDBJ whole genome shotgun (WGS) entry which is preliminary data.</text>
</comment>
<dbReference type="Gene3D" id="1.20.140.10">
    <property type="entry name" value="Butyryl-CoA Dehydrogenase, subunit A, domain 3"/>
    <property type="match status" value="1"/>
</dbReference>
<evidence type="ECO:0000256" key="8">
    <source>
        <dbReference type="SAM" id="MobiDB-lite"/>
    </source>
</evidence>
<dbReference type="GO" id="GO:0033734">
    <property type="term" value="F:(R)-benzylsuccinyl-CoA dehydrogenase activity"/>
    <property type="evidence" value="ECO:0007669"/>
    <property type="project" value="UniProtKB-EC"/>
</dbReference>
<keyword evidence="4 7" id="KW-0285">Flavoprotein</keyword>
<evidence type="ECO:0000256" key="7">
    <source>
        <dbReference type="RuleBase" id="RU362125"/>
    </source>
</evidence>
<dbReference type="SUPFAM" id="SSF56645">
    <property type="entry name" value="Acyl-CoA dehydrogenase NM domain-like"/>
    <property type="match status" value="1"/>
</dbReference>
<keyword evidence="13" id="KW-1185">Reference proteome</keyword>
<dbReference type="RefSeq" id="WP_088365947.1">
    <property type="nucleotide sequence ID" value="NZ_NBBI01000001.1"/>
</dbReference>
<dbReference type="GO" id="GO:0005737">
    <property type="term" value="C:cytoplasm"/>
    <property type="evidence" value="ECO:0007669"/>
    <property type="project" value="TreeGrafter"/>
</dbReference>
<comment type="cofactor">
    <cofactor evidence="1 7">
        <name>FAD</name>
        <dbReference type="ChEBI" id="CHEBI:57692"/>
    </cofactor>
</comment>
<dbReference type="Proteomes" id="UP000197290">
    <property type="component" value="Unassembled WGS sequence"/>
</dbReference>
<proteinExistence type="inferred from homology"/>
<evidence type="ECO:0000256" key="3">
    <source>
        <dbReference type="ARBA" id="ARBA00011738"/>
    </source>
</evidence>
<feature type="domain" description="Acyl-CoA dehydrogenase/oxidase N-terminal" evidence="11">
    <location>
        <begin position="6"/>
        <end position="139"/>
    </location>
</feature>
<evidence type="ECO:0000256" key="4">
    <source>
        <dbReference type="ARBA" id="ARBA00022630"/>
    </source>
</evidence>
<name>A0A245ZVH9_9SPHN</name>
<feature type="domain" description="Acyl-CoA oxidase/dehydrogenase middle" evidence="10">
    <location>
        <begin position="144"/>
        <end position="244"/>
    </location>
</feature>
<sequence>MDFTLTERETYFRDRVKAFIDAEIAPRQAEYHEQAHHGDRWKVIPVIEEVKAKAKEAGLWNFFMPPHSGQQHVDDTFEFEGTQLTNLEYALCAEEMGKIGWASECFNCSAPDTGNMEVLHRYGTLEQKEKWLRPLMNGEIRSVFLMTEPAVASSDATNIETRIERDGDHYVINGVKWWSSGVGDPRCKIGILMGKTSFEGSRHQQQSQILVPMDTPGIKIERMLSVYGYDHAPHGHGEVSFTNVRVPVENVILGEGRGFEIAQGRLGPGRIHHCMRTIGVAEVGLEKMAKRLLSRVAFGKRISDHSVWEQRVAQGRIEIEMTRLLCLKAAQTMDAAGNKAASQEIAMIKVFAPNMALRILDDAVQAHGGGGVAEDYGLAHAWASQRTLRLADGPDEVHARAIARNEFGKYGDWKADIANDRGAPRSSAEVSSGDIGVSR</sequence>